<reference evidence="2 3" key="1">
    <citation type="submission" date="2020-08" db="EMBL/GenBank/DDBJ databases">
        <title>Genome public.</title>
        <authorList>
            <person name="Liu C."/>
            <person name="Sun Q."/>
        </authorList>
    </citation>
    <scope>NUCLEOTIDE SEQUENCE [LARGE SCALE GENOMIC DNA]</scope>
    <source>
        <strain evidence="2 3">NSJ-27</strain>
    </source>
</reference>
<dbReference type="InterPro" id="IPR001387">
    <property type="entry name" value="Cro/C1-type_HTH"/>
</dbReference>
<sequence length="77" mass="8991">MPKLKKSPVEQRDNLIIAKINYYAELQGVAIDRLANAARISVKTMYTRRKNPGQFSVEELDRICNYLHIPITELFQR</sequence>
<evidence type="ECO:0000259" key="1">
    <source>
        <dbReference type="Pfam" id="PF13443"/>
    </source>
</evidence>
<dbReference type="EMBL" id="JACOQK010000001">
    <property type="protein sequence ID" value="MBC5786775.1"/>
    <property type="molecule type" value="Genomic_DNA"/>
</dbReference>
<evidence type="ECO:0000313" key="2">
    <source>
        <dbReference type="EMBL" id="MBC5786775.1"/>
    </source>
</evidence>
<feature type="domain" description="HTH cro/C1-type" evidence="1">
    <location>
        <begin position="20"/>
        <end position="75"/>
    </location>
</feature>
<dbReference type="Proteomes" id="UP000649151">
    <property type="component" value="Unassembled WGS sequence"/>
</dbReference>
<organism evidence="2 3">
    <name type="scientific">Clostridium facile</name>
    <dbReference type="NCBI Taxonomy" id="2763035"/>
    <lineage>
        <taxon>Bacteria</taxon>
        <taxon>Bacillati</taxon>
        <taxon>Bacillota</taxon>
        <taxon>Clostridia</taxon>
        <taxon>Eubacteriales</taxon>
        <taxon>Clostridiaceae</taxon>
        <taxon>Clostridium</taxon>
    </lineage>
</organism>
<dbReference type="InterPro" id="IPR010982">
    <property type="entry name" value="Lambda_DNA-bd_dom_sf"/>
</dbReference>
<gene>
    <name evidence="2" type="ORF">H8Z77_01900</name>
</gene>
<name>A0ABR7INR6_9CLOT</name>
<dbReference type="Gene3D" id="1.10.260.40">
    <property type="entry name" value="lambda repressor-like DNA-binding domains"/>
    <property type="match status" value="1"/>
</dbReference>
<proteinExistence type="predicted"/>
<dbReference type="SUPFAM" id="SSF47413">
    <property type="entry name" value="lambda repressor-like DNA-binding domains"/>
    <property type="match status" value="1"/>
</dbReference>
<protein>
    <submittedName>
        <fullName evidence="2">Helix-turn-helix domain-containing protein</fullName>
    </submittedName>
</protein>
<comment type="caution">
    <text evidence="2">The sequence shown here is derived from an EMBL/GenBank/DDBJ whole genome shotgun (WGS) entry which is preliminary data.</text>
</comment>
<dbReference type="Pfam" id="PF13443">
    <property type="entry name" value="HTH_26"/>
    <property type="match status" value="1"/>
</dbReference>
<dbReference type="RefSeq" id="WP_069987188.1">
    <property type="nucleotide sequence ID" value="NZ_JACOQK010000001.1"/>
</dbReference>
<keyword evidence="3" id="KW-1185">Reference proteome</keyword>
<evidence type="ECO:0000313" key="3">
    <source>
        <dbReference type="Proteomes" id="UP000649151"/>
    </source>
</evidence>
<accession>A0ABR7INR6</accession>